<evidence type="ECO:0000256" key="1">
    <source>
        <dbReference type="SAM" id="MobiDB-lite"/>
    </source>
</evidence>
<dbReference type="RefSeq" id="WP_072606854.1">
    <property type="nucleotide sequence ID" value="NZ_CP018171.1"/>
</dbReference>
<reference evidence="3" key="1">
    <citation type="submission" date="2016-11" db="EMBL/GenBank/DDBJ databases">
        <title>Mesorhizobium oceanicum sp. nov., isolated from deep seawater in South China Sea.</title>
        <authorList>
            <person name="Fu G.-Y."/>
        </authorList>
    </citation>
    <scope>NUCLEOTIDE SEQUENCE [LARGE SCALE GENOMIC DNA]</scope>
    <source>
        <strain evidence="3">B7</strain>
    </source>
</reference>
<dbReference type="OrthoDB" id="8412074at2"/>
<gene>
    <name evidence="2" type="ORF">BSQ44_19890</name>
</gene>
<keyword evidence="3" id="KW-1185">Reference proteome</keyword>
<accession>A0A1L3SVL2</accession>
<sequence length="489" mass="53140">MFKTAPDQLEQAEFVQLYSKMAQTLALSGVVGQSPSALLSIQIPGLVVKPGLDPKDPETEYYVSNFLNLTLECNYVATAKAASVSDVYKLILDGKELPLISLTAAEQKLLSEARAYLFDASGDPTKQYTEYLDYGQRYYSAQDTLEADQASFDNGGPPVSEKVRKACAKASEDWQLEGHKAEVDRSLAVIEQLEGKDPFPYWQSLAKKFKQHTSTLDNGSEYQRVTSLPPYEQWFDMDLWTPFSFDANDYEKQRRSGGTGMKGDGCCCCSGPRPPLESQGSHRRFGSAALSRPGFGPGFGLNRPQPPTDVHAILSASGGGSDAVETYSLASGRDGVAAPEMTLECSFKRIYIVRPWMDANVFASRLWRWSQQSIGWGITVSTGGTVAGNQPATGVMPVLPMVALLAKDIKVTTASARAADWVESNLRAGRTVRYGPFVLDEVAPPPEGVRMASGAPAKAQLSGAPQIFGYISTIFPESPNPDLTIPWPT</sequence>
<protein>
    <submittedName>
        <fullName evidence="2">Uncharacterized protein</fullName>
    </submittedName>
</protein>
<dbReference type="KEGG" id="meso:BSQ44_19890"/>
<dbReference type="EMBL" id="CP018171">
    <property type="protein sequence ID" value="APH73384.1"/>
    <property type="molecule type" value="Genomic_DNA"/>
</dbReference>
<proteinExistence type="predicted"/>
<dbReference type="Proteomes" id="UP000182840">
    <property type="component" value="Chromosome"/>
</dbReference>
<evidence type="ECO:0000313" key="3">
    <source>
        <dbReference type="Proteomes" id="UP000182840"/>
    </source>
</evidence>
<name>A0A1L3SVL2_9HYPH</name>
<organism evidence="2 3">
    <name type="scientific">Aquibium oceanicum</name>
    <dbReference type="NCBI Taxonomy" id="1670800"/>
    <lineage>
        <taxon>Bacteria</taxon>
        <taxon>Pseudomonadati</taxon>
        <taxon>Pseudomonadota</taxon>
        <taxon>Alphaproteobacteria</taxon>
        <taxon>Hyphomicrobiales</taxon>
        <taxon>Phyllobacteriaceae</taxon>
        <taxon>Aquibium</taxon>
    </lineage>
</organism>
<dbReference type="STRING" id="1670800.BSQ44_19890"/>
<dbReference type="AlphaFoldDB" id="A0A1L3SVL2"/>
<evidence type="ECO:0000313" key="2">
    <source>
        <dbReference type="EMBL" id="APH73384.1"/>
    </source>
</evidence>
<feature type="region of interest" description="Disordered" evidence="1">
    <location>
        <begin position="297"/>
        <end position="317"/>
    </location>
</feature>